<evidence type="ECO:0008006" key="3">
    <source>
        <dbReference type="Google" id="ProtNLM"/>
    </source>
</evidence>
<sequence>MPASAGLLRTGPEWPARLLRSLSLLCRLQLVDAEHLHRRLLIEGFRGALAQLVHEVALEALLRPVHPFALRRPVHVARRDLRLRHEDDALIAEIGEADRVPGADLVGLAAAHEIADVMRSGGDHRLDHEAGLRHPHRHRGRADRRDRDADADAEDIAVFRVALILVDNHEAARVHQPLEPDQRRDAAEGGQHHRIAEGHLLHRLHRTVVGDLLDGHLAVLDLLHLARGHPLDVLVAQVRFHQPLGVAHPVEAEMADIGLRGDEGHRHLIADLRLAQRGVEDEAEFVGRSIAACALHRADDDRAGLFAEALEGGAGLLGMVNMADRLGETLGAEPLDLVEGQFGAGGDDDVVVGDRTAVDQLDAVLLGVQAGRGDGDEVDVLARHRRRQVDRDVLAVAPADGDPGVRGHEMVLRVLGDDRDLVFLADIVAQLVGHDGAAKPGSENHDMCHSSSLSP</sequence>
<organism evidence="2">
    <name type="scientific">bioreactor metagenome</name>
    <dbReference type="NCBI Taxonomy" id="1076179"/>
    <lineage>
        <taxon>unclassified sequences</taxon>
        <taxon>metagenomes</taxon>
        <taxon>ecological metagenomes</taxon>
    </lineage>
</organism>
<comment type="caution">
    <text evidence="2">The sequence shown here is derived from an EMBL/GenBank/DDBJ whole genome shotgun (WGS) entry which is preliminary data.</text>
</comment>
<dbReference type="EMBL" id="VSSQ01000134">
    <property type="protein sequence ID" value="MPL80122.1"/>
    <property type="molecule type" value="Genomic_DNA"/>
</dbReference>
<name>A0A644UMX4_9ZZZZ</name>
<proteinExistence type="predicted"/>
<feature type="region of interest" description="Disordered" evidence="1">
    <location>
        <begin position="124"/>
        <end position="148"/>
    </location>
</feature>
<feature type="compositionally biased region" description="Basic residues" evidence="1">
    <location>
        <begin position="133"/>
        <end position="142"/>
    </location>
</feature>
<protein>
    <recommendedName>
        <fullName evidence="3">NAD-specific glutamate dehydrogenase</fullName>
    </recommendedName>
</protein>
<reference evidence="2" key="1">
    <citation type="submission" date="2019-08" db="EMBL/GenBank/DDBJ databases">
        <authorList>
            <person name="Kucharzyk K."/>
            <person name="Murdoch R.W."/>
            <person name="Higgins S."/>
            <person name="Loffler F."/>
        </authorList>
    </citation>
    <scope>NUCLEOTIDE SEQUENCE</scope>
</reference>
<gene>
    <name evidence="2" type="ORF">SDC9_26015</name>
</gene>
<feature type="region of interest" description="Disordered" evidence="1">
    <location>
        <begin position="436"/>
        <end position="455"/>
    </location>
</feature>
<evidence type="ECO:0000256" key="1">
    <source>
        <dbReference type="SAM" id="MobiDB-lite"/>
    </source>
</evidence>
<accession>A0A644UMX4</accession>
<dbReference type="AlphaFoldDB" id="A0A644UMX4"/>
<evidence type="ECO:0000313" key="2">
    <source>
        <dbReference type="EMBL" id="MPL80122.1"/>
    </source>
</evidence>